<gene>
    <name evidence="1" type="ORF">LWI29_032433</name>
</gene>
<sequence length="67" mass="7852">MIFDWSYGFAVAMTVRAAQEVMLHHHFNLEVDGVLDTLFEIYGNMVDEEMAKEEIEPFTFLLVLRKL</sequence>
<dbReference type="Proteomes" id="UP001168877">
    <property type="component" value="Unassembled WGS sequence"/>
</dbReference>
<comment type="caution">
    <text evidence="1">The sequence shown here is derived from an EMBL/GenBank/DDBJ whole genome shotgun (WGS) entry which is preliminary data.</text>
</comment>
<reference evidence="1" key="2">
    <citation type="submission" date="2023-06" db="EMBL/GenBank/DDBJ databases">
        <authorList>
            <person name="Swenson N.G."/>
            <person name="Wegrzyn J.L."/>
            <person name="Mcevoy S.L."/>
        </authorList>
    </citation>
    <scope>NUCLEOTIDE SEQUENCE</scope>
    <source>
        <strain evidence="1">NS2018</strain>
        <tissue evidence="1">Leaf</tissue>
    </source>
</reference>
<dbReference type="Gene3D" id="1.10.1200.270">
    <property type="entry name" value="Methyltransferase, alpha-helical capping domain"/>
    <property type="match status" value="1"/>
</dbReference>
<reference evidence="1" key="1">
    <citation type="journal article" date="2022" name="Plant J.">
        <title>Strategies of tolerance reflected in two North American maple genomes.</title>
        <authorList>
            <person name="McEvoy S.L."/>
            <person name="Sezen U.U."/>
            <person name="Trouern-Trend A."/>
            <person name="McMahon S.M."/>
            <person name="Schaberg P.G."/>
            <person name="Yang J."/>
            <person name="Wegrzyn J.L."/>
            <person name="Swenson N.G."/>
        </authorList>
    </citation>
    <scope>NUCLEOTIDE SEQUENCE</scope>
    <source>
        <strain evidence="1">NS2018</strain>
    </source>
</reference>
<evidence type="ECO:0000313" key="1">
    <source>
        <dbReference type="EMBL" id="KAK0590849.1"/>
    </source>
</evidence>
<proteinExistence type="predicted"/>
<organism evidence="1 2">
    <name type="scientific">Acer saccharum</name>
    <name type="common">Sugar maple</name>
    <dbReference type="NCBI Taxonomy" id="4024"/>
    <lineage>
        <taxon>Eukaryota</taxon>
        <taxon>Viridiplantae</taxon>
        <taxon>Streptophyta</taxon>
        <taxon>Embryophyta</taxon>
        <taxon>Tracheophyta</taxon>
        <taxon>Spermatophyta</taxon>
        <taxon>Magnoliopsida</taxon>
        <taxon>eudicotyledons</taxon>
        <taxon>Gunneridae</taxon>
        <taxon>Pentapetalae</taxon>
        <taxon>rosids</taxon>
        <taxon>malvids</taxon>
        <taxon>Sapindales</taxon>
        <taxon>Sapindaceae</taxon>
        <taxon>Hippocastanoideae</taxon>
        <taxon>Acereae</taxon>
        <taxon>Acer</taxon>
    </lineage>
</organism>
<keyword evidence="2" id="KW-1185">Reference proteome</keyword>
<dbReference type="InterPro" id="IPR029063">
    <property type="entry name" value="SAM-dependent_MTases_sf"/>
</dbReference>
<dbReference type="EMBL" id="JAUESC010000381">
    <property type="protein sequence ID" value="KAK0590849.1"/>
    <property type="molecule type" value="Genomic_DNA"/>
</dbReference>
<evidence type="ECO:0000313" key="2">
    <source>
        <dbReference type="Proteomes" id="UP001168877"/>
    </source>
</evidence>
<dbReference type="SUPFAM" id="SSF53335">
    <property type="entry name" value="S-adenosyl-L-methionine-dependent methyltransferases"/>
    <property type="match status" value="1"/>
</dbReference>
<accession>A0AA39SKY2</accession>
<dbReference type="InterPro" id="IPR042086">
    <property type="entry name" value="MeTrfase_capping"/>
</dbReference>
<name>A0AA39SKY2_ACESA</name>
<dbReference type="AlphaFoldDB" id="A0AA39SKY2"/>
<protein>
    <submittedName>
        <fullName evidence="1">Uncharacterized protein</fullName>
    </submittedName>
</protein>